<sequence length="432" mass="48709">MPLIRPPLPPRPSSASANQQTTEGPPLKPCPRSSYVKGHKDWLQVVSPKTIPNFDICPDCYNTSFRNTRYGSLMRVGPAKPAGMSCQCDFSMSWIRVAYIWLYQQGQPDLSLLGAVAGIQPDKDGICPNLNLEDAQVKQGGKPAVTRTWYCLHDPQTGAPVEELTACSHCVSHVSTIFPCLSRIFVPVANGQKLLATCDLMGIGDAQLRGLVYLDQIMRTAISTLETKTRDLGSLIEFIRKWGPIPICRQGKGVCNEKQYSLPTTVPEFTACEECYHRHILPLYSESPKPAFLSHIKEERVKEGGFRCDLFSPRLQGYFNDAVRTNDVATFRQKLVARNEKMREIEMQLARMKQECQHLKIQGNMHMNQMRVAQAQARIASNQWMVTGWIGPPIDWSETNAHMAKANEKKIQAAVIEDNMTALLNEWDRFWK</sequence>
<evidence type="ECO:0000313" key="4">
    <source>
        <dbReference type="Proteomes" id="UP000472372"/>
    </source>
</evidence>
<gene>
    <name evidence="3" type="ORF">PTTW11_11161</name>
</gene>
<organism evidence="3 4">
    <name type="scientific">Pyrenophora teres f. teres</name>
    <dbReference type="NCBI Taxonomy" id="97479"/>
    <lineage>
        <taxon>Eukaryota</taxon>
        <taxon>Fungi</taxon>
        <taxon>Dikarya</taxon>
        <taxon>Ascomycota</taxon>
        <taxon>Pezizomycotina</taxon>
        <taxon>Dothideomycetes</taxon>
        <taxon>Pleosporomycetidae</taxon>
        <taxon>Pleosporales</taxon>
        <taxon>Pleosporineae</taxon>
        <taxon>Pleosporaceae</taxon>
        <taxon>Pyrenophora</taxon>
    </lineage>
</organism>
<accession>A0A6S6WH99</accession>
<evidence type="ECO:0000313" key="3">
    <source>
        <dbReference type="EMBL" id="CAE7219347.1"/>
    </source>
</evidence>
<reference evidence="3" key="1">
    <citation type="submission" date="2021-02" db="EMBL/GenBank/DDBJ databases">
        <authorList>
            <person name="Syme A R."/>
            <person name="Syme A R."/>
            <person name="Moolhuijzen P."/>
        </authorList>
    </citation>
    <scope>NUCLEOTIDE SEQUENCE</scope>
    <source>
        <strain evidence="3">W1-1</strain>
    </source>
</reference>
<evidence type="ECO:0000256" key="1">
    <source>
        <dbReference type="SAM" id="Coils"/>
    </source>
</evidence>
<dbReference type="EMBL" id="HG992988">
    <property type="protein sequence ID" value="CAE7219347.1"/>
    <property type="molecule type" value="Genomic_DNA"/>
</dbReference>
<protein>
    <submittedName>
        <fullName evidence="3">Nuclear matrix protein</fullName>
    </submittedName>
</protein>
<evidence type="ECO:0000256" key="2">
    <source>
        <dbReference type="SAM" id="MobiDB-lite"/>
    </source>
</evidence>
<feature type="compositionally biased region" description="Polar residues" evidence="2">
    <location>
        <begin position="13"/>
        <end position="23"/>
    </location>
</feature>
<keyword evidence="1" id="KW-0175">Coiled coil</keyword>
<name>A0A6S6WH99_9PLEO</name>
<feature type="region of interest" description="Disordered" evidence="2">
    <location>
        <begin position="1"/>
        <end position="32"/>
    </location>
</feature>
<proteinExistence type="predicted"/>
<feature type="coiled-coil region" evidence="1">
    <location>
        <begin position="335"/>
        <end position="362"/>
    </location>
</feature>
<dbReference type="Proteomes" id="UP000472372">
    <property type="component" value="Chromosome 12"/>
</dbReference>
<dbReference type="AlphaFoldDB" id="A0A6S6WH99"/>
<feature type="compositionally biased region" description="Pro residues" evidence="2">
    <location>
        <begin position="1"/>
        <end position="12"/>
    </location>
</feature>